<reference evidence="7 8" key="1">
    <citation type="journal article" date="2009" name="Genome Res.">
        <title>Whole genome sequence of Desulfovibrio magneticus strain RS-1 revealed common gene clusters in magnetotactic bacteria.</title>
        <authorList>
            <person name="Nakazawa H."/>
            <person name="Arakaki A."/>
            <person name="Narita-Yamada S."/>
            <person name="Yashiro I."/>
            <person name="Jinno K."/>
            <person name="Aoki N."/>
            <person name="Tsuruyama A."/>
            <person name="Okamura Y."/>
            <person name="Tanikawa S."/>
            <person name="Fujita N."/>
            <person name="Takeyama H."/>
            <person name="Matsunaga T."/>
        </authorList>
    </citation>
    <scope>NUCLEOTIDE SEQUENCE [LARGE SCALE GENOMIC DNA]</scope>
    <source>
        <strain evidence="8">ATCC 700980 / DSM 13731 / RS-1</strain>
    </source>
</reference>
<feature type="domain" description="Fe-containing alcohol dehydrogenase-like C-terminal" evidence="6">
    <location>
        <begin position="223"/>
        <end position="419"/>
    </location>
</feature>
<evidence type="ECO:0000256" key="2">
    <source>
        <dbReference type="ARBA" id="ARBA00007358"/>
    </source>
</evidence>
<dbReference type="InterPro" id="IPR018211">
    <property type="entry name" value="ADH_Fe_CS"/>
</dbReference>
<comment type="cofactor">
    <cofactor evidence="1">
        <name>Fe cation</name>
        <dbReference type="ChEBI" id="CHEBI:24875"/>
    </cofactor>
</comment>
<dbReference type="Pfam" id="PF25137">
    <property type="entry name" value="ADH_Fe_C"/>
    <property type="match status" value="1"/>
</dbReference>
<keyword evidence="8" id="KW-1185">Reference proteome</keyword>
<dbReference type="STRING" id="573370.DMR_08290"/>
<organism evidence="7 8">
    <name type="scientific">Solidesulfovibrio magneticus (strain ATCC 700980 / DSM 13731 / RS-1)</name>
    <name type="common">Desulfovibrio magneticus</name>
    <dbReference type="NCBI Taxonomy" id="573370"/>
    <lineage>
        <taxon>Bacteria</taxon>
        <taxon>Pseudomonadati</taxon>
        <taxon>Thermodesulfobacteriota</taxon>
        <taxon>Desulfovibrionia</taxon>
        <taxon>Desulfovibrionales</taxon>
        <taxon>Desulfovibrionaceae</taxon>
        <taxon>Solidesulfovibrio</taxon>
    </lineage>
</organism>
<dbReference type="PANTHER" id="PTHR11496">
    <property type="entry name" value="ALCOHOL DEHYDROGENASE"/>
    <property type="match status" value="1"/>
</dbReference>
<name>C4XJW5_SOLM1</name>
<feature type="domain" description="Alcohol dehydrogenase iron-type/glycerol dehydrogenase GldA" evidence="5">
    <location>
        <begin position="43"/>
        <end position="212"/>
    </location>
</feature>
<dbReference type="Proteomes" id="UP000009071">
    <property type="component" value="Chromosome"/>
</dbReference>
<keyword evidence="3" id="KW-0560">Oxidoreductase</keyword>
<sequence>MMSCPRTRPSDNLPTAFRRTGMGNWHCKIDLNHVFTLQPTRPNTVFGIGALSRIDGVLADLARGGQSAVLVVTDAVAAKASGAWEAVRPALDAQVAWTLFNGVRPNPTLANGDAAAAAGREAKAQAVLAIGGGSVIDAAKIAAALLAHPGKKASDFFSGKAAVSSSLPLVVVNTTHGSGSECTATATAQTDGENKHAIRSPHLYPTQAIDDPILTVSLPPRHTVATALDALCHALEAATATTASPYSISLAKDAVRIIASFLPTAIRQPGNLNARYWLTYASAIAGIAVDCGSLHLVHALENAMSAINPDVAHGEGLGILLPAVMREIYPATPEILAALLHPLAPDLTGNPGETDVAVARLRQWLDSLGQPATMTAYFTGADVPALTRLAVKSPPAKALLQYAPIRVDSAIVERIFQHAL</sequence>
<evidence type="ECO:0000256" key="4">
    <source>
        <dbReference type="ARBA" id="ARBA00023027"/>
    </source>
</evidence>
<evidence type="ECO:0000256" key="1">
    <source>
        <dbReference type="ARBA" id="ARBA00001962"/>
    </source>
</evidence>
<proteinExistence type="inferred from homology"/>
<dbReference type="InterPro" id="IPR039697">
    <property type="entry name" value="Alcohol_dehydrogenase_Fe"/>
</dbReference>
<dbReference type="SUPFAM" id="SSF56796">
    <property type="entry name" value="Dehydroquinate synthase-like"/>
    <property type="match status" value="1"/>
</dbReference>
<gene>
    <name evidence="7" type="ordered locus">DMR_08290</name>
</gene>
<accession>C4XJW5</accession>
<dbReference type="Gene3D" id="3.40.50.1970">
    <property type="match status" value="1"/>
</dbReference>
<dbReference type="PANTHER" id="PTHR11496:SF102">
    <property type="entry name" value="ALCOHOL DEHYDROGENASE 4"/>
    <property type="match status" value="1"/>
</dbReference>
<dbReference type="Gene3D" id="1.20.1090.10">
    <property type="entry name" value="Dehydroquinate synthase-like - alpha domain"/>
    <property type="match status" value="1"/>
</dbReference>
<protein>
    <submittedName>
        <fullName evidence="7">Alcohol dehydrogenase</fullName>
    </submittedName>
</protein>
<dbReference type="KEGG" id="dma:DMR_08290"/>
<dbReference type="eggNOG" id="COG1454">
    <property type="taxonomic scope" value="Bacteria"/>
</dbReference>
<evidence type="ECO:0000256" key="3">
    <source>
        <dbReference type="ARBA" id="ARBA00023002"/>
    </source>
</evidence>
<dbReference type="AlphaFoldDB" id="C4XJW5"/>
<dbReference type="PROSITE" id="PS00913">
    <property type="entry name" value="ADH_IRON_1"/>
    <property type="match status" value="1"/>
</dbReference>
<evidence type="ECO:0000313" key="7">
    <source>
        <dbReference type="EMBL" id="BAH74320.1"/>
    </source>
</evidence>
<dbReference type="InterPro" id="IPR056798">
    <property type="entry name" value="ADH_Fe_C"/>
</dbReference>
<evidence type="ECO:0000259" key="5">
    <source>
        <dbReference type="Pfam" id="PF00465"/>
    </source>
</evidence>
<dbReference type="FunFam" id="3.40.50.1970:FF:000003">
    <property type="entry name" value="Alcohol dehydrogenase, iron-containing"/>
    <property type="match status" value="1"/>
</dbReference>
<dbReference type="Pfam" id="PF00465">
    <property type="entry name" value="Fe-ADH"/>
    <property type="match status" value="1"/>
</dbReference>
<evidence type="ECO:0000313" key="8">
    <source>
        <dbReference type="Proteomes" id="UP000009071"/>
    </source>
</evidence>
<comment type="similarity">
    <text evidence="2">Belongs to the iron-containing alcohol dehydrogenase family.</text>
</comment>
<keyword evidence="4" id="KW-0520">NAD</keyword>
<dbReference type="GO" id="GO:0046872">
    <property type="term" value="F:metal ion binding"/>
    <property type="evidence" value="ECO:0007669"/>
    <property type="project" value="InterPro"/>
</dbReference>
<dbReference type="HOGENOM" id="CLU_007207_0_4_7"/>
<dbReference type="EMBL" id="AP010904">
    <property type="protein sequence ID" value="BAH74320.1"/>
    <property type="molecule type" value="Genomic_DNA"/>
</dbReference>
<evidence type="ECO:0000259" key="6">
    <source>
        <dbReference type="Pfam" id="PF25137"/>
    </source>
</evidence>
<dbReference type="InterPro" id="IPR001670">
    <property type="entry name" value="ADH_Fe/GldA"/>
</dbReference>
<dbReference type="GO" id="GO:0004022">
    <property type="term" value="F:alcohol dehydrogenase (NAD+) activity"/>
    <property type="evidence" value="ECO:0007669"/>
    <property type="project" value="TreeGrafter"/>
</dbReference>